<dbReference type="GO" id="GO:0071479">
    <property type="term" value="P:cellular response to ionizing radiation"/>
    <property type="evidence" value="ECO:0007669"/>
    <property type="project" value="TreeGrafter"/>
</dbReference>
<feature type="region of interest" description="Disordered" evidence="1">
    <location>
        <begin position="296"/>
        <end position="380"/>
    </location>
</feature>
<evidence type="ECO:0000256" key="1">
    <source>
        <dbReference type="SAM" id="MobiDB-lite"/>
    </source>
</evidence>
<dbReference type="EMBL" id="JAGFBS010000028">
    <property type="protein sequence ID" value="KAG6372322.1"/>
    <property type="molecule type" value="Genomic_DNA"/>
</dbReference>
<evidence type="ECO:0000313" key="2">
    <source>
        <dbReference type="EMBL" id="KAG6372322.1"/>
    </source>
</evidence>
<dbReference type="PANTHER" id="PTHR15237:SF0">
    <property type="entry name" value="CELL CYCLE CHECKPOINT CONTROL PROTEIN"/>
    <property type="match status" value="1"/>
</dbReference>
<dbReference type="GO" id="GO:0031573">
    <property type="term" value="P:mitotic intra-S DNA damage checkpoint signaling"/>
    <property type="evidence" value="ECO:0007669"/>
    <property type="project" value="TreeGrafter"/>
</dbReference>
<feature type="compositionally biased region" description="Polar residues" evidence="1">
    <location>
        <begin position="296"/>
        <end position="309"/>
    </location>
</feature>
<dbReference type="InterPro" id="IPR046938">
    <property type="entry name" value="DNA_clamp_sf"/>
</dbReference>
<feature type="compositionally biased region" description="Acidic residues" evidence="1">
    <location>
        <begin position="506"/>
        <end position="518"/>
    </location>
</feature>
<dbReference type="OrthoDB" id="60092at2759"/>
<dbReference type="SUPFAM" id="SSF55979">
    <property type="entry name" value="DNA clamp"/>
    <property type="match status" value="1"/>
</dbReference>
<feature type="compositionally biased region" description="Low complexity" evidence="1">
    <location>
        <begin position="325"/>
        <end position="335"/>
    </location>
</feature>
<organism evidence="2 3">
    <name type="scientific">Boletus reticuloceps</name>
    <dbReference type="NCBI Taxonomy" id="495285"/>
    <lineage>
        <taxon>Eukaryota</taxon>
        <taxon>Fungi</taxon>
        <taxon>Dikarya</taxon>
        <taxon>Basidiomycota</taxon>
        <taxon>Agaricomycotina</taxon>
        <taxon>Agaricomycetes</taxon>
        <taxon>Agaricomycetidae</taxon>
        <taxon>Boletales</taxon>
        <taxon>Boletineae</taxon>
        <taxon>Boletaceae</taxon>
        <taxon>Boletoideae</taxon>
        <taxon>Boletus</taxon>
    </lineage>
</organism>
<sequence length="538" mass="58727">MQATLGAAALKRTSSTQSLLTHTLIQRQAFIRALTCLSRYGDDLVLYADAQHFTMSATNSSLSAYCRFMYGRMFFSRYRVGGGVNGTDPSASGSPGEPQDVKGQLLVKTLLSIFKHRTIEKTVERCELVIIEGPSSDQSQEDEDTLESRLIVRLHCKHGIVKTHRLPLLIPTSLLSPGVPESDNESRLTIGPRAIKDITEHFPSGLSSHLSIQKVSAIQLTISADEFDVYEIAEPPIIIAFHLREFNATIAFAESMASALELRFTDPAAPLFIDIEGDECDGLFVISTSQCQGSTSHSAAITRNSSTPGPQHAGGQKRPHPDNEAGASSNASGSSRGRGDTPRMDKVKRSMKAVQRTEVGTTSVSRENSTAIKDEHMMPPPSFIPNSNRSRGSYPVFHASQNGDFGAMDELDPGGIGDEAVVPNRSISSPLTREQTTQTQRSKTPLFFPLSQLSQQDEQAIRESGLGIEYMNREELEAMLEGDGEEVEFDITKDIMMESGSNNGEDGGESLDLFEDEFGPTQEGDKDGRKAFQPLFED</sequence>
<keyword evidence="3" id="KW-1185">Reference proteome</keyword>
<feature type="compositionally biased region" description="Basic and acidic residues" evidence="1">
    <location>
        <begin position="337"/>
        <end position="348"/>
    </location>
</feature>
<comment type="caution">
    <text evidence="2">The sequence shown here is derived from an EMBL/GenBank/DDBJ whole genome shotgun (WGS) entry which is preliminary data.</text>
</comment>
<feature type="region of interest" description="Disordered" evidence="1">
    <location>
        <begin position="496"/>
        <end position="538"/>
    </location>
</feature>
<dbReference type="Gene3D" id="3.70.10.10">
    <property type="match status" value="1"/>
</dbReference>
<feature type="compositionally biased region" description="Polar residues" evidence="1">
    <location>
        <begin position="358"/>
        <end position="371"/>
    </location>
</feature>
<dbReference type="GO" id="GO:0030896">
    <property type="term" value="C:checkpoint clamp complex"/>
    <property type="evidence" value="ECO:0007669"/>
    <property type="project" value="InterPro"/>
</dbReference>
<dbReference type="Pfam" id="PF04139">
    <property type="entry name" value="Rad9"/>
    <property type="match status" value="2"/>
</dbReference>
<name>A0A8I2YIM9_9AGAM</name>
<accession>A0A8I2YIM9</accession>
<proteinExistence type="predicted"/>
<dbReference type="PANTHER" id="PTHR15237">
    <property type="entry name" value="DNA REPAIR PROTEIN RAD9"/>
    <property type="match status" value="1"/>
</dbReference>
<dbReference type="Proteomes" id="UP000683000">
    <property type="component" value="Unassembled WGS sequence"/>
</dbReference>
<dbReference type="InterPro" id="IPR007268">
    <property type="entry name" value="Rad9/Ddc1"/>
</dbReference>
<reference evidence="2" key="1">
    <citation type="submission" date="2021-03" db="EMBL/GenBank/DDBJ databases">
        <title>Evolutionary innovations through gain and loss of genes in the ectomycorrhizal Boletales.</title>
        <authorList>
            <person name="Wu G."/>
            <person name="Miyauchi S."/>
            <person name="Morin E."/>
            <person name="Yang Z.-L."/>
            <person name="Xu J."/>
            <person name="Martin F.M."/>
        </authorList>
    </citation>
    <scope>NUCLEOTIDE SEQUENCE</scope>
    <source>
        <strain evidence="2">BR01</strain>
    </source>
</reference>
<evidence type="ECO:0000313" key="3">
    <source>
        <dbReference type="Proteomes" id="UP000683000"/>
    </source>
</evidence>
<dbReference type="GO" id="GO:0000076">
    <property type="term" value="P:DNA replication checkpoint signaling"/>
    <property type="evidence" value="ECO:0007669"/>
    <property type="project" value="TreeGrafter"/>
</dbReference>
<protein>
    <submittedName>
        <fullName evidence="2">Rad9-domain-containing protein</fullName>
    </submittedName>
</protein>
<dbReference type="AlphaFoldDB" id="A0A8I2YIM9"/>
<dbReference type="GO" id="GO:0006281">
    <property type="term" value="P:DNA repair"/>
    <property type="evidence" value="ECO:0007669"/>
    <property type="project" value="TreeGrafter"/>
</dbReference>
<gene>
    <name evidence="2" type="ORF">JVT61DRAFT_7762</name>
</gene>